<evidence type="ECO:0000313" key="5">
    <source>
        <dbReference type="EMBL" id="PIL18951.1"/>
    </source>
</evidence>
<dbReference type="AlphaFoldDB" id="A0A2G8RC01"/>
<gene>
    <name evidence="5" type="ORF">P775_16935</name>
</gene>
<name>A0A2G8RC01_9RHOB</name>
<keyword evidence="2 4" id="KW-0732">Signal</keyword>
<dbReference type="InterPro" id="IPR021884">
    <property type="entry name" value="Ice-bd_prot"/>
</dbReference>
<protein>
    <recommendedName>
        <fullName evidence="7">DUF3494 domain-containing protein</fullName>
    </recommendedName>
</protein>
<proteinExistence type="inferred from homology"/>
<dbReference type="EMBL" id="AWWI01000117">
    <property type="protein sequence ID" value="PIL18951.1"/>
    <property type="molecule type" value="Genomic_DNA"/>
</dbReference>
<comment type="caution">
    <text evidence="5">The sequence shown here is derived from an EMBL/GenBank/DDBJ whole genome shotgun (WGS) entry which is preliminary data.</text>
</comment>
<keyword evidence="6" id="KW-1185">Reference proteome</keyword>
<dbReference type="Proteomes" id="UP000231259">
    <property type="component" value="Unassembled WGS sequence"/>
</dbReference>
<evidence type="ECO:0000256" key="3">
    <source>
        <dbReference type="SAM" id="Phobius"/>
    </source>
</evidence>
<dbReference type="RefSeq" id="WP_180287477.1">
    <property type="nucleotide sequence ID" value="NZ_AWWI01000117.1"/>
</dbReference>
<organism evidence="5 6">
    <name type="scientific">Puniceibacterium antarcticum</name>
    <dbReference type="NCBI Taxonomy" id="1206336"/>
    <lineage>
        <taxon>Bacteria</taxon>
        <taxon>Pseudomonadati</taxon>
        <taxon>Pseudomonadota</taxon>
        <taxon>Alphaproteobacteria</taxon>
        <taxon>Rhodobacterales</taxon>
        <taxon>Paracoccaceae</taxon>
        <taxon>Puniceibacterium</taxon>
    </lineage>
</organism>
<feature type="signal peptide" evidence="4">
    <location>
        <begin position="1"/>
        <end position="19"/>
    </location>
</feature>
<keyword evidence="3" id="KW-1133">Transmembrane helix</keyword>
<accession>A0A2G8RC01</accession>
<keyword evidence="3" id="KW-0472">Membrane</keyword>
<feature type="transmembrane region" description="Helical" evidence="3">
    <location>
        <begin position="292"/>
        <end position="312"/>
    </location>
</feature>
<evidence type="ECO:0000256" key="1">
    <source>
        <dbReference type="ARBA" id="ARBA00005445"/>
    </source>
</evidence>
<comment type="similarity">
    <text evidence="1">Belongs to the ice-binding protein family.</text>
</comment>
<evidence type="ECO:0008006" key="7">
    <source>
        <dbReference type="Google" id="ProtNLM"/>
    </source>
</evidence>
<evidence type="ECO:0000256" key="4">
    <source>
        <dbReference type="SAM" id="SignalP"/>
    </source>
</evidence>
<feature type="chain" id="PRO_5013876640" description="DUF3494 domain-containing protein" evidence="4">
    <location>
        <begin position="20"/>
        <end position="319"/>
    </location>
</feature>
<dbReference type="Pfam" id="PF11999">
    <property type="entry name" value="Ice_binding"/>
    <property type="match status" value="1"/>
</dbReference>
<evidence type="ECO:0000256" key="2">
    <source>
        <dbReference type="ARBA" id="ARBA00022729"/>
    </source>
</evidence>
<reference evidence="5 6" key="1">
    <citation type="submission" date="2013-09" db="EMBL/GenBank/DDBJ databases">
        <title>Genome sequencing of Phaeobacter antarcticus sp. nov. SM1211.</title>
        <authorList>
            <person name="Zhang X.-Y."/>
            <person name="Liu C."/>
            <person name="Chen X.-L."/>
            <person name="Xie B.-B."/>
            <person name="Qin Q.-L."/>
            <person name="Rong J.-C."/>
            <person name="Zhang Y.-Z."/>
        </authorList>
    </citation>
    <scope>NUCLEOTIDE SEQUENCE [LARGE SCALE GENOMIC DNA]</scope>
    <source>
        <strain evidence="5 6">SM1211</strain>
    </source>
</reference>
<evidence type="ECO:0000313" key="6">
    <source>
        <dbReference type="Proteomes" id="UP000231259"/>
    </source>
</evidence>
<sequence>MAHLFRKAPTLLICGVALAALLCAPHPASTATLLSTDLTSFAVLGATTVTNVPTSTIAGNVGVWTSGAANAITGFLSLPGVPAYDPQVTSGQLHAGTGLAASAQGDLTTARAGLRSLGTGTTLGADLTGLTLAPGVYTVAAAATNLAGMLTLDGGGNANAAWIFQMPSTLITSTYSVVNVINTGSGAGVFWNVGSSATINAGSTFVGNILALTSISVKTGASILGRALADVGAVTLEMNDISIFGVGDHVGSNGLSGGLEVADNGTVSFLKSAPLGSLHPLSDASSEATSAVATPTALVLMLSALTALALFARRRPARA</sequence>
<keyword evidence="3" id="KW-0812">Transmembrane</keyword>